<name>A0AAW7ZAA3_9FIRM</name>
<dbReference type="AlphaFoldDB" id="A0AAW7ZAA3"/>
<protein>
    <submittedName>
        <fullName evidence="4">S-layer homology domain-containing protein</fullName>
    </submittedName>
</protein>
<dbReference type="RefSeq" id="WP_304541304.1">
    <property type="nucleotide sequence ID" value="NZ_JARPTC010000004.1"/>
</dbReference>
<evidence type="ECO:0000259" key="3">
    <source>
        <dbReference type="PROSITE" id="PS51272"/>
    </source>
</evidence>
<dbReference type="Pfam" id="PF00395">
    <property type="entry name" value="SLH"/>
    <property type="match status" value="1"/>
</dbReference>
<reference evidence="4" key="2">
    <citation type="submission" date="2023-03" db="EMBL/GenBank/DDBJ databases">
        <authorList>
            <person name="Zhang Z."/>
        </authorList>
    </citation>
    <scope>NUCLEOTIDE SEQUENCE</scope>
    <source>
        <strain evidence="4">DSA</strain>
    </source>
</reference>
<gene>
    <name evidence="4" type="ORF">P6N53_03795</name>
</gene>
<dbReference type="InterPro" id="IPR046720">
    <property type="entry name" value="DUF6612"/>
</dbReference>
<accession>A0AAW7ZAA3</accession>
<dbReference type="InterPro" id="IPR001119">
    <property type="entry name" value="SLH_dom"/>
</dbReference>
<organism evidence="4 5">
    <name type="scientific">Desulforamulus aquiferis</name>
    <dbReference type="NCBI Taxonomy" id="1397668"/>
    <lineage>
        <taxon>Bacteria</taxon>
        <taxon>Bacillati</taxon>
        <taxon>Bacillota</taxon>
        <taxon>Clostridia</taxon>
        <taxon>Eubacteriales</taxon>
        <taxon>Peptococcaceae</taxon>
        <taxon>Desulforamulus</taxon>
    </lineage>
</organism>
<feature type="chain" id="PRO_5043801659" evidence="2">
    <location>
        <begin position="26"/>
        <end position="435"/>
    </location>
</feature>
<evidence type="ECO:0000313" key="4">
    <source>
        <dbReference type="EMBL" id="MDO7786340.1"/>
    </source>
</evidence>
<dbReference type="Pfam" id="PF20316">
    <property type="entry name" value="DUF6612"/>
    <property type="match status" value="1"/>
</dbReference>
<keyword evidence="2" id="KW-0732">Signal</keyword>
<evidence type="ECO:0000313" key="5">
    <source>
        <dbReference type="Proteomes" id="UP001172911"/>
    </source>
</evidence>
<feature type="domain" description="SLH" evidence="3">
    <location>
        <begin position="64"/>
        <end position="127"/>
    </location>
</feature>
<comment type="caution">
    <text evidence="4">The sequence shown here is derived from an EMBL/GenBank/DDBJ whole genome shotgun (WGS) entry which is preliminary data.</text>
</comment>
<feature type="signal peptide" evidence="2">
    <location>
        <begin position="1"/>
        <end position="25"/>
    </location>
</feature>
<dbReference type="PROSITE" id="PS51272">
    <property type="entry name" value="SLH"/>
    <property type="match status" value="1"/>
</dbReference>
<sequence>MYHRKILSYVAIILISLIFASTAWAGNMQQSLLEKLPEPGEQLTRAEFVSMLVTAANIPVPAKTVYMPLDVSTGAWYAEDIKAALAAGIINHSSGDTIYPNEPITQAQAVALISRVLGLPGLEAPGPLPAPAPDHWAKIPYSWLIKEGILNTPISPEKVMTPIEGASLLNKVFGTSLEAEELYKKSQAAHTNIKTMRVTGNMIMSVEGNPNFSQAMPPETVQVRSNVTIEMNQEQGLSQKLIMNMSGLPEQTPPVEMEQYLLADGIHMKLKDPKTGAAQWVSVPSETDIKELLKQQSGTMQLPKELDKYFNYRLVGEKTIGDFTYYDLAFYGNIPSLATLVNLAGSPAGLAPELTDNMAKSMDMVNGISMVGRTLIDKKSYLTNNISAFTVINFKETFEDETNPYKTLMNSFNFTYKDYNSVIEVKLPPDAIAEQ</sequence>
<dbReference type="EMBL" id="JARPTC010000004">
    <property type="protein sequence ID" value="MDO7786340.1"/>
    <property type="molecule type" value="Genomic_DNA"/>
</dbReference>
<reference evidence="4" key="1">
    <citation type="journal article" date="2023" name="J. Hazard. Mater.">
        <title>Anaerobic biodegradation of pyrene and benzo[a]pyrene by a new sulfate-reducing Desulforamulus aquiferis strain DSA.</title>
        <authorList>
            <person name="Zhang Z."/>
            <person name="Sun J."/>
            <person name="Gong X."/>
            <person name="Wang C."/>
            <person name="Wang H."/>
        </authorList>
    </citation>
    <scope>NUCLEOTIDE SEQUENCE</scope>
    <source>
        <strain evidence="4">DSA</strain>
    </source>
</reference>
<proteinExistence type="predicted"/>
<evidence type="ECO:0000256" key="2">
    <source>
        <dbReference type="SAM" id="SignalP"/>
    </source>
</evidence>
<evidence type="ECO:0000256" key="1">
    <source>
        <dbReference type="ARBA" id="ARBA00022737"/>
    </source>
</evidence>
<keyword evidence="5" id="KW-1185">Reference proteome</keyword>
<dbReference type="Proteomes" id="UP001172911">
    <property type="component" value="Unassembled WGS sequence"/>
</dbReference>
<keyword evidence="1" id="KW-0677">Repeat</keyword>